<evidence type="ECO:0000313" key="2">
    <source>
        <dbReference type="WBParaSite" id="RSKR_0000408600.1"/>
    </source>
</evidence>
<dbReference type="Proteomes" id="UP000095286">
    <property type="component" value="Unplaced"/>
</dbReference>
<protein>
    <submittedName>
        <fullName evidence="2">Calponin-homology (CH) domain-containing protein</fullName>
    </submittedName>
</protein>
<accession>A0AC35TTY3</accession>
<name>A0AC35TTY3_9BILA</name>
<evidence type="ECO:0000313" key="1">
    <source>
        <dbReference type="Proteomes" id="UP000095286"/>
    </source>
</evidence>
<reference evidence="2" key="1">
    <citation type="submission" date="2016-11" db="UniProtKB">
        <authorList>
            <consortium name="WormBaseParasite"/>
        </authorList>
    </citation>
    <scope>IDENTIFICATION</scope>
    <source>
        <strain evidence="2">KR3021</strain>
    </source>
</reference>
<sequence>MILSGSSFNRLSSQMMTVSAENDEVPEWVVIQMSTFTNWLNYQLRSSNVSIQNLTEDLADGTLLIQIVEIFQQRICTGKIYNNNPTEIQCLMNVQMALDALRESGIKLINIGSQDIVGKNLKLVLGLIWCLIQKYQIAITSKIPPKKLIMAWLQSVLPEFKLTNFRTSWNDGKALAALIDYCQPGLFSNWRELDPRNSFNNCQKCLTLAEKYLNVPALLNPEHLSSSELDELSTITYLSFFVAEGGPGYVSSLRNCSRLMPDVRVMDFDKSWNDGYLLCRLVQAVGGYIPDFEEMNFGDPSYFVRNMGRGLQAALDIGIASLLGPEDLADSDVEYLGIMALGAAICSIVPIIHTEPTSPHITSKLTPIQEQHYESSAIYSQTHPPTPPPPNTTTPSLGISTSCYQDQQLNLDLSFQHDSDLTISDLDVVVIGPNNRVKDHRTLQLSKIETEKGAVLSFVPDQVGLFQVRILCQGSELPSSPILLSVLEGPPSSEEEDSFAEHSNREQPYQVVSQEPIDYQASKAFLEKEMNKRPNHHHQDVARVSFSGLSEPCSVGSIVEVVINAQGTNESDECLVVESMSPSGKTYQCNISRSLHSYIATFSPNEVGSWHIGIFYNDDHIHGSPFACEVYDANKVEVYGLDVGLVGQELRFVINTQQAGHGHIFMNISKNGKSIPYELEKDNGPGVYKAMFIPDGAGQYKIGIKFNDCEIKGSSFLLDVADSTSFSVYGDNLKMAAVDRLSTFMIHASNAECKDITVFITG</sequence>
<dbReference type="WBParaSite" id="RSKR_0000408600.1">
    <property type="protein sequence ID" value="RSKR_0000408600.1"/>
    <property type="gene ID" value="RSKR_0000408600"/>
</dbReference>
<organism evidence="1 2">
    <name type="scientific">Rhabditophanes sp. KR3021</name>
    <dbReference type="NCBI Taxonomy" id="114890"/>
    <lineage>
        <taxon>Eukaryota</taxon>
        <taxon>Metazoa</taxon>
        <taxon>Ecdysozoa</taxon>
        <taxon>Nematoda</taxon>
        <taxon>Chromadorea</taxon>
        <taxon>Rhabditida</taxon>
        <taxon>Tylenchina</taxon>
        <taxon>Panagrolaimomorpha</taxon>
        <taxon>Strongyloidoidea</taxon>
        <taxon>Alloionematidae</taxon>
        <taxon>Rhabditophanes</taxon>
    </lineage>
</organism>
<proteinExistence type="predicted"/>